<dbReference type="Gene3D" id="2.20.28.10">
    <property type="match status" value="1"/>
</dbReference>
<evidence type="ECO:0000259" key="9">
    <source>
        <dbReference type="PROSITE" id="PS50903"/>
    </source>
</evidence>
<dbReference type="KEGG" id="dmm:dnm_087830"/>
<evidence type="ECO:0000256" key="8">
    <source>
        <dbReference type="PIRSR" id="PIRSR000071-1"/>
    </source>
</evidence>
<feature type="domain" description="Rubredoxin-like" evidence="9">
    <location>
        <begin position="1"/>
        <end position="51"/>
    </location>
</feature>
<comment type="similarity">
    <text evidence="2 7">Belongs to the rubredoxin family.</text>
</comment>
<dbReference type="CDD" id="cd00730">
    <property type="entry name" value="rubredoxin"/>
    <property type="match status" value="1"/>
</dbReference>
<evidence type="ECO:0000256" key="4">
    <source>
        <dbReference type="ARBA" id="ARBA00022723"/>
    </source>
</evidence>
<protein>
    <recommendedName>
        <fullName evidence="7">Rubredoxin</fullName>
    </recommendedName>
</protein>
<dbReference type="InterPro" id="IPR024935">
    <property type="entry name" value="Rubredoxin_dom"/>
</dbReference>
<dbReference type="PANTHER" id="PTHR47627:SF1">
    <property type="entry name" value="RUBREDOXIN-1-RELATED"/>
    <property type="match status" value="1"/>
</dbReference>
<dbReference type="SUPFAM" id="SSF57802">
    <property type="entry name" value="Rubredoxin-like"/>
    <property type="match status" value="1"/>
</dbReference>
<feature type="binding site" evidence="8">
    <location>
        <position position="41"/>
    </location>
    <ligand>
        <name>Fe cation</name>
        <dbReference type="ChEBI" id="CHEBI:24875"/>
    </ligand>
</feature>
<dbReference type="FunFam" id="2.20.28.10:FF:000001">
    <property type="entry name" value="Rubredoxin"/>
    <property type="match status" value="1"/>
</dbReference>
<proteinExistence type="inferred from homology"/>
<comment type="cofactor">
    <cofactor evidence="7 8">
        <name>Fe(3+)</name>
        <dbReference type="ChEBI" id="CHEBI:29034"/>
    </cofactor>
    <text evidence="7 8">Binds 1 Fe(3+) ion per subunit.</text>
</comment>
<gene>
    <name evidence="10" type="primary">rub2</name>
    <name evidence="10" type="ORF">dnm_087830</name>
</gene>
<dbReference type="InterPro" id="IPR018527">
    <property type="entry name" value="Rubredoxin_Fe_BS"/>
</dbReference>
<dbReference type="InterPro" id="IPR050526">
    <property type="entry name" value="Rubredoxin_ET"/>
</dbReference>
<name>A0A975BWY9_9BACT</name>
<dbReference type="PROSITE" id="PS00202">
    <property type="entry name" value="RUBREDOXIN"/>
    <property type="match status" value="1"/>
</dbReference>
<evidence type="ECO:0000256" key="7">
    <source>
        <dbReference type="PIRNR" id="PIRNR000071"/>
    </source>
</evidence>
<evidence type="ECO:0000256" key="6">
    <source>
        <dbReference type="ARBA" id="ARBA00023004"/>
    </source>
</evidence>
<dbReference type="GO" id="GO:0009055">
    <property type="term" value="F:electron transfer activity"/>
    <property type="evidence" value="ECO:0007669"/>
    <property type="project" value="InterPro"/>
</dbReference>
<evidence type="ECO:0000256" key="5">
    <source>
        <dbReference type="ARBA" id="ARBA00022982"/>
    </source>
</evidence>
<keyword evidence="11" id="KW-1185">Reference proteome</keyword>
<keyword evidence="6 7" id="KW-0408">Iron</keyword>
<dbReference type="Proteomes" id="UP000663722">
    <property type="component" value="Chromosome"/>
</dbReference>
<evidence type="ECO:0000313" key="11">
    <source>
        <dbReference type="Proteomes" id="UP000663722"/>
    </source>
</evidence>
<evidence type="ECO:0000256" key="1">
    <source>
        <dbReference type="ARBA" id="ARBA00002360"/>
    </source>
</evidence>
<dbReference type="PRINTS" id="PR00163">
    <property type="entry name" value="RUBREDOXIN"/>
</dbReference>
<reference evidence="10" key="1">
    <citation type="journal article" date="2021" name="Microb. Physiol.">
        <title>Proteogenomic Insights into the Physiology of Marine, Sulfate-Reducing, Filamentous Desulfonema limicola and Desulfonema magnum.</title>
        <authorList>
            <person name="Schnaars V."/>
            <person name="Wohlbrand L."/>
            <person name="Scheve S."/>
            <person name="Hinrichs C."/>
            <person name="Reinhardt R."/>
            <person name="Rabus R."/>
        </authorList>
    </citation>
    <scope>NUCLEOTIDE SEQUENCE</scope>
    <source>
        <strain evidence="10">4be13</strain>
    </source>
</reference>
<dbReference type="Pfam" id="PF00301">
    <property type="entry name" value="Rubredoxin"/>
    <property type="match status" value="1"/>
</dbReference>
<dbReference type="PANTHER" id="PTHR47627">
    <property type="entry name" value="RUBREDOXIN"/>
    <property type="match status" value="1"/>
</dbReference>
<dbReference type="PIRSF" id="PIRSF000071">
    <property type="entry name" value="Rubredoxin"/>
    <property type="match status" value="1"/>
</dbReference>
<feature type="binding site" evidence="8">
    <location>
        <position position="8"/>
    </location>
    <ligand>
        <name>Fe cation</name>
        <dbReference type="ChEBI" id="CHEBI:24875"/>
    </ligand>
</feature>
<accession>A0A975BWY9</accession>
<dbReference type="GO" id="GO:0043448">
    <property type="term" value="P:alkane catabolic process"/>
    <property type="evidence" value="ECO:0007669"/>
    <property type="project" value="TreeGrafter"/>
</dbReference>
<organism evidence="10 11">
    <name type="scientific">Desulfonema magnum</name>
    <dbReference type="NCBI Taxonomy" id="45655"/>
    <lineage>
        <taxon>Bacteria</taxon>
        <taxon>Pseudomonadati</taxon>
        <taxon>Thermodesulfobacteriota</taxon>
        <taxon>Desulfobacteria</taxon>
        <taxon>Desulfobacterales</taxon>
        <taxon>Desulfococcaceae</taxon>
        <taxon>Desulfonema</taxon>
    </lineage>
</organism>
<dbReference type="EMBL" id="CP061800">
    <property type="protein sequence ID" value="QTA92695.1"/>
    <property type="molecule type" value="Genomic_DNA"/>
</dbReference>
<evidence type="ECO:0000256" key="3">
    <source>
        <dbReference type="ARBA" id="ARBA00022448"/>
    </source>
</evidence>
<dbReference type="InterPro" id="IPR024922">
    <property type="entry name" value="Rubredoxin"/>
</dbReference>
<keyword evidence="3 7" id="KW-0813">Transport</keyword>
<dbReference type="InterPro" id="IPR024934">
    <property type="entry name" value="Rubredoxin-like_dom"/>
</dbReference>
<keyword evidence="4 7" id="KW-0479">Metal-binding</keyword>
<dbReference type="AlphaFoldDB" id="A0A975BWY9"/>
<keyword evidence="5 7" id="KW-0249">Electron transport</keyword>
<evidence type="ECO:0000256" key="2">
    <source>
        <dbReference type="ARBA" id="ARBA00005337"/>
    </source>
</evidence>
<feature type="binding site" evidence="8">
    <location>
        <position position="6"/>
    </location>
    <ligand>
        <name>Fe cation</name>
        <dbReference type="ChEBI" id="CHEBI:24875"/>
    </ligand>
</feature>
<dbReference type="GO" id="GO:0005506">
    <property type="term" value="F:iron ion binding"/>
    <property type="evidence" value="ECO:0007669"/>
    <property type="project" value="InterPro"/>
</dbReference>
<dbReference type="PROSITE" id="PS50903">
    <property type="entry name" value="RUBREDOXIN_LIKE"/>
    <property type="match status" value="1"/>
</dbReference>
<evidence type="ECO:0000313" key="10">
    <source>
        <dbReference type="EMBL" id="QTA92695.1"/>
    </source>
</evidence>
<sequence>MDKYECPCGYVYDPEVGDPENGVEPGTPFKDLPDDWICPRCDAEKDFFEKIDDY</sequence>
<comment type="function">
    <text evidence="1">Rubredoxin is a small nonheme, iron protein lacking acid-labile sulfide. Its single Fe, chelated to 4 Cys, functions as an electron acceptor and may also stabilize the conformation of the molecule.</text>
</comment>
<feature type="binding site" evidence="8">
    <location>
        <position position="38"/>
    </location>
    <ligand>
        <name>Fe cation</name>
        <dbReference type="ChEBI" id="CHEBI:24875"/>
    </ligand>
</feature>